<dbReference type="Pfam" id="PF10055">
    <property type="entry name" value="DUF2292"/>
    <property type="match status" value="1"/>
</dbReference>
<evidence type="ECO:0000313" key="2">
    <source>
        <dbReference type="Proteomes" id="UP001304683"/>
    </source>
</evidence>
<organism evidence="1 2">
    <name type="scientific">Thermaerobacter composti</name>
    <dbReference type="NCBI Taxonomy" id="554949"/>
    <lineage>
        <taxon>Bacteria</taxon>
        <taxon>Bacillati</taxon>
        <taxon>Bacillota</taxon>
        <taxon>Clostridia</taxon>
        <taxon>Eubacteriales</taxon>
        <taxon>Clostridiales Family XVII. Incertae Sedis</taxon>
        <taxon>Thermaerobacter</taxon>
    </lineage>
</organism>
<evidence type="ECO:0000313" key="1">
    <source>
        <dbReference type="EMBL" id="WPD20194.1"/>
    </source>
</evidence>
<gene>
    <name evidence="1" type="ORF">Q5761_06070</name>
</gene>
<reference evidence="1 2" key="1">
    <citation type="submission" date="2023-08" db="EMBL/GenBank/DDBJ databases">
        <title>Genome sequence of Thermaerobacter compostii strain Ins1, a spore-forming filamentous bacterium isolated from a deep geothermal reservoir.</title>
        <authorList>
            <person name="Bregnard D."/>
            <person name="Gonzalez D."/>
            <person name="Junier P."/>
        </authorList>
    </citation>
    <scope>NUCLEOTIDE SEQUENCE [LARGE SCALE GENOMIC DNA]</scope>
    <source>
        <strain evidence="1 2">Ins1</strain>
    </source>
</reference>
<accession>A0ABZ0QSC0</accession>
<sequence length="63" mass="7154">MTESRDEHVAAPTNRRAAEERARLEALTRVEVALRNLRYGRVVVTVQDGRPVLVEVVEQEKIA</sequence>
<keyword evidence="2" id="KW-1185">Reference proteome</keyword>
<dbReference type="RefSeq" id="WP_318751565.1">
    <property type="nucleotide sequence ID" value="NZ_CP132508.1"/>
</dbReference>
<dbReference type="Proteomes" id="UP001304683">
    <property type="component" value="Chromosome"/>
</dbReference>
<name>A0ABZ0QSC0_9FIRM</name>
<protein>
    <submittedName>
        <fullName evidence="1">DUF2292 domain-containing protein</fullName>
    </submittedName>
</protein>
<dbReference type="EMBL" id="CP132508">
    <property type="protein sequence ID" value="WPD20194.1"/>
    <property type="molecule type" value="Genomic_DNA"/>
</dbReference>
<dbReference type="InterPro" id="IPR018743">
    <property type="entry name" value="DUF2292"/>
</dbReference>
<proteinExistence type="predicted"/>